<dbReference type="Proteomes" id="UP000092445">
    <property type="component" value="Unassembled WGS sequence"/>
</dbReference>
<evidence type="ECO:0000256" key="1">
    <source>
        <dbReference type="SAM" id="Phobius"/>
    </source>
</evidence>
<proteinExistence type="predicted"/>
<keyword evidence="1" id="KW-1133">Transmembrane helix</keyword>
<accession>A0A1A9ZZV2</accession>
<evidence type="ECO:0000313" key="2">
    <source>
        <dbReference type="EnsemblMetazoa" id="GPAI030139-PA"/>
    </source>
</evidence>
<name>A0A1A9ZZV2_GLOPL</name>
<keyword evidence="3" id="KW-1185">Reference proteome</keyword>
<reference evidence="2" key="2">
    <citation type="submission" date="2020-05" db="UniProtKB">
        <authorList>
            <consortium name="EnsemblMetazoa"/>
        </authorList>
    </citation>
    <scope>IDENTIFICATION</scope>
    <source>
        <strain evidence="2">IAEA</strain>
    </source>
</reference>
<sequence>MKTGFCKMTATRHLLYLLSFAAITLSKACLAYNLHNMYITHGHQHNDIIDVIGSDEMTSSNYKSSIVSLIVAAILSNLLNIGFCVGVESKRCISNKKSSLTFNFE</sequence>
<keyword evidence="1" id="KW-0812">Transmembrane</keyword>
<dbReference type="EnsemblMetazoa" id="GPAI030139-RA">
    <property type="protein sequence ID" value="GPAI030139-PA"/>
    <property type="gene ID" value="GPAI030139"/>
</dbReference>
<evidence type="ECO:0000313" key="3">
    <source>
        <dbReference type="Proteomes" id="UP000092445"/>
    </source>
</evidence>
<feature type="transmembrane region" description="Helical" evidence="1">
    <location>
        <begin position="66"/>
        <end position="87"/>
    </location>
</feature>
<protein>
    <submittedName>
        <fullName evidence="2">Uncharacterized protein</fullName>
    </submittedName>
</protein>
<organism evidence="2 3">
    <name type="scientific">Glossina pallidipes</name>
    <name type="common">Tsetse fly</name>
    <dbReference type="NCBI Taxonomy" id="7398"/>
    <lineage>
        <taxon>Eukaryota</taxon>
        <taxon>Metazoa</taxon>
        <taxon>Ecdysozoa</taxon>
        <taxon>Arthropoda</taxon>
        <taxon>Hexapoda</taxon>
        <taxon>Insecta</taxon>
        <taxon>Pterygota</taxon>
        <taxon>Neoptera</taxon>
        <taxon>Endopterygota</taxon>
        <taxon>Diptera</taxon>
        <taxon>Brachycera</taxon>
        <taxon>Muscomorpha</taxon>
        <taxon>Hippoboscoidea</taxon>
        <taxon>Glossinidae</taxon>
        <taxon>Glossina</taxon>
    </lineage>
</organism>
<dbReference type="VEuPathDB" id="VectorBase:GPAI030139"/>
<keyword evidence="1" id="KW-0472">Membrane</keyword>
<reference evidence="3" key="1">
    <citation type="submission" date="2014-03" db="EMBL/GenBank/DDBJ databases">
        <authorList>
            <person name="Aksoy S."/>
            <person name="Warren W."/>
            <person name="Wilson R.K."/>
        </authorList>
    </citation>
    <scope>NUCLEOTIDE SEQUENCE [LARGE SCALE GENOMIC DNA]</scope>
    <source>
        <strain evidence="3">IAEA</strain>
    </source>
</reference>
<dbReference type="AlphaFoldDB" id="A0A1A9ZZV2"/>